<feature type="transmembrane region" description="Helical" evidence="1">
    <location>
        <begin position="7"/>
        <end position="26"/>
    </location>
</feature>
<name>A0A7V7PS65_9HYPH</name>
<keyword evidence="1" id="KW-0472">Membrane</keyword>
<evidence type="ECO:0000313" key="2">
    <source>
        <dbReference type="EMBL" id="KAB0681948.1"/>
    </source>
</evidence>
<comment type="caution">
    <text evidence="2">The sequence shown here is derived from an EMBL/GenBank/DDBJ whole genome shotgun (WGS) entry which is preliminary data.</text>
</comment>
<sequence length="89" mass="9920">MGWITALAIYFIIWWTALFAILPIGVRSQTEENDVVLGTDHGAPASFSFWRKAFWTTVVSTVIFAAYYFVTETLGFGIDSIPTLFPHAG</sequence>
<evidence type="ECO:0000256" key="1">
    <source>
        <dbReference type="SAM" id="Phobius"/>
    </source>
</evidence>
<protein>
    <submittedName>
        <fullName evidence="2">DUF1467 family protein</fullName>
    </submittedName>
</protein>
<dbReference type="EMBL" id="VZDO01000002">
    <property type="protein sequence ID" value="KAB0681948.1"/>
    <property type="molecule type" value="Genomic_DNA"/>
</dbReference>
<gene>
    <name evidence="2" type="ORF">F6X38_03825</name>
</gene>
<reference evidence="2 3" key="1">
    <citation type="submission" date="2019-09" db="EMBL/GenBank/DDBJ databases">
        <title>YIM 132180 draft genome.</title>
        <authorList>
            <person name="Zhang K."/>
        </authorList>
    </citation>
    <scope>NUCLEOTIDE SEQUENCE [LARGE SCALE GENOMIC DNA]</scope>
    <source>
        <strain evidence="2 3">YIM 132180</strain>
    </source>
</reference>
<keyword evidence="1" id="KW-1133">Transmembrane helix</keyword>
<dbReference type="RefSeq" id="WP_150968208.1">
    <property type="nucleotide sequence ID" value="NZ_VZDO01000002.1"/>
</dbReference>
<dbReference type="AlphaFoldDB" id="A0A7V7PS65"/>
<keyword evidence="3" id="KW-1185">Reference proteome</keyword>
<dbReference type="InterPro" id="IPR009935">
    <property type="entry name" value="DUF1467"/>
</dbReference>
<dbReference type="Pfam" id="PF07330">
    <property type="entry name" value="DUF1467"/>
    <property type="match status" value="1"/>
</dbReference>
<accession>A0A7V7PS65</accession>
<feature type="transmembrane region" description="Helical" evidence="1">
    <location>
        <begin position="53"/>
        <end position="70"/>
    </location>
</feature>
<evidence type="ECO:0000313" key="3">
    <source>
        <dbReference type="Proteomes" id="UP000432089"/>
    </source>
</evidence>
<proteinExistence type="predicted"/>
<organism evidence="2 3">
    <name type="scientific">Plantimonas leprariae</name>
    <dbReference type="NCBI Taxonomy" id="2615207"/>
    <lineage>
        <taxon>Bacteria</taxon>
        <taxon>Pseudomonadati</taxon>
        <taxon>Pseudomonadota</taxon>
        <taxon>Alphaproteobacteria</taxon>
        <taxon>Hyphomicrobiales</taxon>
        <taxon>Aurantimonadaceae</taxon>
        <taxon>Plantimonas</taxon>
    </lineage>
</organism>
<dbReference type="Proteomes" id="UP000432089">
    <property type="component" value="Unassembled WGS sequence"/>
</dbReference>
<keyword evidence="1" id="KW-0812">Transmembrane</keyword>